<reference evidence="1" key="1">
    <citation type="submission" date="2020-06" db="EMBL/GenBank/DDBJ databases">
        <authorList>
            <consortium name="Plant Systems Biology data submission"/>
        </authorList>
    </citation>
    <scope>NUCLEOTIDE SEQUENCE</scope>
    <source>
        <strain evidence="1">D6</strain>
    </source>
</reference>
<name>A0A9N8H5I9_9STRA</name>
<protein>
    <submittedName>
        <fullName evidence="1">Uncharacterized protein</fullName>
    </submittedName>
</protein>
<comment type="caution">
    <text evidence="1">The sequence shown here is derived from an EMBL/GenBank/DDBJ whole genome shotgun (WGS) entry which is preliminary data.</text>
</comment>
<dbReference type="EMBL" id="CAICTM010000025">
    <property type="protein sequence ID" value="CAB9497728.1"/>
    <property type="molecule type" value="Genomic_DNA"/>
</dbReference>
<organism evidence="1 2">
    <name type="scientific">Seminavis robusta</name>
    <dbReference type="NCBI Taxonomy" id="568900"/>
    <lineage>
        <taxon>Eukaryota</taxon>
        <taxon>Sar</taxon>
        <taxon>Stramenopiles</taxon>
        <taxon>Ochrophyta</taxon>
        <taxon>Bacillariophyta</taxon>
        <taxon>Bacillariophyceae</taxon>
        <taxon>Bacillariophycidae</taxon>
        <taxon>Naviculales</taxon>
        <taxon>Naviculaceae</taxon>
        <taxon>Seminavis</taxon>
    </lineage>
</organism>
<dbReference type="AlphaFoldDB" id="A0A9N8H5I9"/>
<accession>A0A9N8H5I9</accession>
<evidence type="ECO:0000313" key="2">
    <source>
        <dbReference type="Proteomes" id="UP001153069"/>
    </source>
</evidence>
<dbReference type="Proteomes" id="UP001153069">
    <property type="component" value="Unassembled WGS sequence"/>
</dbReference>
<gene>
    <name evidence="1" type="ORF">SEMRO_25_G016720.1</name>
</gene>
<evidence type="ECO:0000313" key="1">
    <source>
        <dbReference type="EMBL" id="CAB9497728.1"/>
    </source>
</evidence>
<keyword evidence="2" id="KW-1185">Reference proteome</keyword>
<proteinExistence type="predicted"/>
<sequence>MMVVDKQHALDDQIIHLTEDNMTSLRYEVSSVRGALRAKFPEDKFQHILPNLDPDRIIPEEAKFEEVIGPPPESNIYGAYGWTMRADRIPHCIFLTQFIGIQVEVETPFIEELLLWVQKINNNEDVPCRNSQWRHNFFQKRRDRLKQKLGSILQKEIMDLIMVTQHFKNGSLAEEAGFFSFYAALFQRKMLDNDEL</sequence>